<keyword evidence="2" id="KW-1185">Reference proteome</keyword>
<gene>
    <name evidence="1" type="ORF">AKO1_005905</name>
</gene>
<evidence type="ECO:0000313" key="2">
    <source>
        <dbReference type="Proteomes" id="UP001431209"/>
    </source>
</evidence>
<proteinExistence type="predicted"/>
<reference evidence="1 2" key="1">
    <citation type="submission" date="2024-03" db="EMBL/GenBank/DDBJ databases">
        <title>The Acrasis kona genome and developmental transcriptomes reveal deep origins of eukaryotic multicellular pathways.</title>
        <authorList>
            <person name="Sheikh S."/>
            <person name="Fu C.-J."/>
            <person name="Brown M.W."/>
            <person name="Baldauf S.L."/>
        </authorList>
    </citation>
    <scope>NUCLEOTIDE SEQUENCE [LARGE SCALE GENOMIC DNA]</scope>
    <source>
        <strain evidence="1 2">ATCC MYA-3509</strain>
    </source>
</reference>
<dbReference type="EMBL" id="JAOPGA020000144">
    <property type="protein sequence ID" value="KAL0477147.1"/>
    <property type="molecule type" value="Genomic_DNA"/>
</dbReference>
<dbReference type="AlphaFoldDB" id="A0AAW2YIN3"/>
<comment type="caution">
    <text evidence="1">The sequence shown here is derived from an EMBL/GenBank/DDBJ whole genome shotgun (WGS) entry which is preliminary data.</text>
</comment>
<sequence>MISSDKPKNTGVARRHFESIAKKNVGSDCTKFYDPSILIKQEEVPETDYDQECEREDYHSMIHVPHNEEHKIGMMSVSDVLRDMMMRSGREKEPNDKMFIVTIIEATQAVNMFRVDGSEIAKECVKLFANDSHEERIKGTKLIFELFSKSHGEAIIKAAKYYDDLREKMTEKETMT</sequence>
<organism evidence="1 2">
    <name type="scientific">Acrasis kona</name>
    <dbReference type="NCBI Taxonomy" id="1008807"/>
    <lineage>
        <taxon>Eukaryota</taxon>
        <taxon>Discoba</taxon>
        <taxon>Heterolobosea</taxon>
        <taxon>Tetramitia</taxon>
        <taxon>Eutetramitia</taxon>
        <taxon>Acrasidae</taxon>
        <taxon>Acrasis</taxon>
    </lineage>
</organism>
<evidence type="ECO:0000313" key="1">
    <source>
        <dbReference type="EMBL" id="KAL0477147.1"/>
    </source>
</evidence>
<protein>
    <submittedName>
        <fullName evidence="1">PRP5</fullName>
    </submittedName>
</protein>
<name>A0AAW2YIN3_9EUKA</name>
<accession>A0AAW2YIN3</accession>
<dbReference type="Proteomes" id="UP001431209">
    <property type="component" value="Unassembled WGS sequence"/>
</dbReference>